<dbReference type="InterPro" id="IPR000276">
    <property type="entry name" value="GPCR_Rhodpsn"/>
</dbReference>
<evidence type="ECO:0000256" key="11">
    <source>
        <dbReference type="ARBA" id="ARBA00023157"/>
    </source>
</evidence>
<dbReference type="SUPFAM" id="SSF81321">
    <property type="entry name" value="Family A G protein-coupled receptor-like"/>
    <property type="match status" value="1"/>
</dbReference>
<dbReference type="InterPro" id="IPR001760">
    <property type="entry name" value="Opsin"/>
</dbReference>
<evidence type="ECO:0000256" key="8">
    <source>
        <dbReference type="ARBA" id="ARBA00022991"/>
    </source>
</evidence>
<evidence type="ECO:0000259" key="16">
    <source>
        <dbReference type="PROSITE" id="PS50262"/>
    </source>
</evidence>
<sequence length="255" mass="28568">MNLSVCLQCQLQDNLTSHPHDRPLHKLIGWNVKSEDLEQIPRHWLSYEAPEPAVHYFLGTVYVLLTIAALVGNGLVIWIFSTARALRSASNVFVINLAVADFLMMSKTPIFIINSFHEGYALGHVGCQLYGLVGAYSGLVQAASNACIAYDRYKCISSPLDGKVGKKKAITLALLTWTWATPWALLPLFQIWGRFVPEGYLTSCTFDYMNQGLSNRLFVLTIFVCAYLIPMSLVIYFYSQIVGLVVDHEKALKEQ</sequence>
<keyword evidence="6" id="KW-0681">Retinal protein</keyword>
<keyword evidence="5 15" id="KW-0812">Transmembrane</keyword>
<dbReference type="Proteomes" id="UP000494165">
    <property type="component" value="Unassembled WGS sequence"/>
</dbReference>
<dbReference type="GO" id="GO:0009881">
    <property type="term" value="F:photoreceptor activity"/>
    <property type="evidence" value="ECO:0007669"/>
    <property type="project" value="UniProtKB-KW"/>
</dbReference>
<dbReference type="GO" id="GO:0007602">
    <property type="term" value="P:phototransduction"/>
    <property type="evidence" value="ECO:0007669"/>
    <property type="project" value="UniProtKB-KW"/>
</dbReference>
<dbReference type="PANTHER" id="PTHR24240">
    <property type="entry name" value="OPSIN"/>
    <property type="match status" value="1"/>
</dbReference>
<evidence type="ECO:0000256" key="15">
    <source>
        <dbReference type="SAM" id="Phobius"/>
    </source>
</evidence>
<keyword evidence="8" id="KW-0157">Chromophore</keyword>
<feature type="transmembrane region" description="Helical" evidence="15">
    <location>
        <begin position="169"/>
        <end position="192"/>
    </location>
</feature>
<dbReference type="EMBL" id="CADEPI010000236">
    <property type="protein sequence ID" value="CAB3381497.1"/>
    <property type="molecule type" value="Genomic_DNA"/>
</dbReference>
<keyword evidence="10 15" id="KW-0472">Membrane</keyword>
<feature type="domain" description="G-protein coupled receptors family 1 profile" evidence="16">
    <location>
        <begin position="72"/>
        <end position="255"/>
    </location>
</feature>
<name>A0A8S1DN41_9INSE</name>
<keyword evidence="4" id="KW-0716">Sensory transduction</keyword>
<evidence type="ECO:0000256" key="1">
    <source>
        <dbReference type="ARBA" id="ARBA00004141"/>
    </source>
</evidence>
<dbReference type="PRINTS" id="PR00577">
    <property type="entry name" value="OPSINRH3RH4"/>
</dbReference>
<keyword evidence="3" id="KW-0600">Photoreceptor protein</keyword>
<keyword evidence="14" id="KW-0844">Vision</keyword>
<dbReference type="InterPro" id="IPR017452">
    <property type="entry name" value="GPCR_Rhodpsn_7TM"/>
</dbReference>
<evidence type="ECO:0000256" key="13">
    <source>
        <dbReference type="ARBA" id="ARBA00023224"/>
    </source>
</evidence>
<protein>
    <recommendedName>
        <fullName evidence="16">G-protein coupled receptors family 1 profile domain-containing protein</fullName>
    </recommendedName>
</protein>
<dbReference type="OrthoDB" id="2105199at2759"/>
<feature type="transmembrane region" description="Helical" evidence="15">
    <location>
        <begin position="92"/>
        <end position="117"/>
    </location>
</feature>
<comment type="caution">
    <text evidence="17">The sequence shown here is derived from an EMBL/GenBank/DDBJ whole genome shotgun (WGS) entry which is preliminary data.</text>
</comment>
<evidence type="ECO:0000313" key="17">
    <source>
        <dbReference type="EMBL" id="CAB3381497.1"/>
    </source>
</evidence>
<keyword evidence="13" id="KW-0807">Transducer</keyword>
<evidence type="ECO:0000256" key="4">
    <source>
        <dbReference type="ARBA" id="ARBA00022606"/>
    </source>
</evidence>
<dbReference type="AlphaFoldDB" id="A0A8S1DN41"/>
<dbReference type="PRINTS" id="PR00237">
    <property type="entry name" value="GPCRRHODOPSN"/>
</dbReference>
<accession>A0A8S1DN41</accession>
<dbReference type="GO" id="GO:0007601">
    <property type="term" value="P:visual perception"/>
    <property type="evidence" value="ECO:0007669"/>
    <property type="project" value="UniProtKB-KW"/>
</dbReference>
<evidence type="ECO:0000256" key="12">
    <source>
        <dbReference type="ARBA" id="ARBA00023170"/>
    </source>
</evidence>
<keyword evidence="11" id="KW-1015">Disulfide bond</keyword>
<dbReference type="Pfam" id="PF00001">
    <property type="entry name" value="7tm_1"/>
    <property type="match status" value="1"/>
</dbReference>
<keyword evidence="9" id="KW-0297">G-protein coupled receptor</keyword>
<evidence type="ECO:0000256" key="14">
    <source>
        <dbReference type="ARBA" id="ARBA00023305"/>
    </source>
</evidence>
<organism evidence="17 18">
    <name type="scientific">Cloeon dipterum</name>
    <dbReference type="NCBI Taxonomy" id="197152"/>
    <lineage>
        <taxon>Eukaryota</taxon>
        <taxon>Metazoa</taxon>
        <taxon>Ecdysozoa</taxon>
        <taxon>Arthropoda</taxon>
        <taxon>Hexapoda</taxon>
        <taxon>Insecta</taxon>
        <taxon>Pterygota</taxon>
        <taxon>Palaeoptera</taxon>
        <taxon>Ephemeroptera</taxon>
        <taxon>Pisciforma</taxon>
        <taxon>Baetidae</taxon>
        <taxon>Cloeon</taxon>
    </lineage>
</organism>
<evidence type="ECO:0000256" key="7">
    <source>
        <dbReference type="ARBA" id="ARBA00022989"/>
    </source>
</evidence>
<evidence type="ECO:0000256" key="3">
    <source>
        <dbReference type="ARBA" id="ARBA00022543"/>
    </source>
</evidence>
<evidence type="ECO:0000256" key="10">
    <source>
        <dbReference type="ARBA" id="ARBA00023136"/>
    </source>
</evidence>
<dbReference type="GO" id="GO:0004930">
    <property type="term" value="F:G protein-coupled receptor activity"/>
    <property type="evidence" value="ECO:0007669"/>
    <property type="project" value="UniProtKB-KW"/>
</dbReference>
<evidence type="ECO:0000256" key="6">
    <source>
        <dbReference type="ARBA" id="ARBA00022925"/>
    </source>
</evidence>
<keyword evidence="18" id="KW-1185">Reference proteome</keyword>
<evidence type="ECO:0000256" key="5">
    <source>
        <dbReference type="ARBA" id="ARBA00022692"/>
    </source>
</evidence>
<feature type="non-terminal residue" evidence="17">
    <location>
        <position position="1"/>
    </location>
</feature>
<feature type="transmembrane region" description="Helical" evidence="15">
    <location>
        <begin position="129"/>
        <end position="148"/>
    </location>
</feature>
<comment type="subcellular location">
    <subcellularLocation>
        <location evidence="1">Membrane</location>
        <topology evidence="1">Multi-pass membrane protein</topology>
    </subcellularLocation>
</comment>
<keyword evidence="7 15" id="KW-1133">Transmembrane helix</keyword>
<dbReference type="Gene3D" id="1.20.1070.10">
    <property type="entry name" value="Rhodopsin 7-helix transmembrane proteins"/>
    <property type="match status" value="1"/>
</dbReference>
<gene>
    <name evidence="17" type="ORF">CLODIP_2_CD02527</name>
</gene>
<reference evidence="17 18" key="1">
    <citation type="submission" date="2020-04" db="EMBL/GenBank/DDBJ databases">
        <authorList>
            <person name="Alioto T."/>
            <person name="Alioto T."/>
            <person name="Gomez Garrido J."/>
        </authorList>
    </citation>
    <scope>NUCLEOTIDE SEQUENCE [LARGE SCALE GENOMIC DNA]</scope>
</reference>
<dbReference type="PROSITE" id="PS50262">
    <property type="entry name" value="G_PROTEIN_RECEP_F1_2"/>
    <property type="match status" value="1"/>
</dbReference>
<keyword evidence="12" id="KW-0675">Receptor</keyword>
<feature type="transmembrane region" description="Helical" evidence="15">
    <location>
        <begin position="217"/>
        <end position="238"/>
    </location>
</feature>
<dbReference type="InterPro" id="IPR050125">
    <property type="entry name" value="GPCR_opsins"/>
</dbReference>
<evidence type="ECO:0000256" key="2">
    <source>
        <dbReference type="ARBA" id="ARBA00010663"/>
    </source>
</evidence>
<evidence type="ECO:0000256" key="9">
    <source>
        <dbReference type="ARBA" id="ARBA00023040"/>
    </source>
</evidence>
<dbReference type="GO" id="GO:0016020">
    <property type="term" value="C:membrane"/>
    <property type="evidence" value="ECO:0007669"/>
    <property type="project" value="UniProtKB-SubCell"/>
</dbReference>
<proteinExistence type="inferred from homology"/>
<feature type="transmembrane region" description="Helical" evidence="15">
    <location>
        <begin position="54"/>
        <end position="80"/>
    </location>
</feature>
<evidence type="ECO:0000313" key="18">
    <source>
        <dbReference type="Proteomes" id="UP000494165"/>
    </source>
</evidence>
<comment type="similarity">
    <text evidence="2">Belongs to the G-protein coupled receptor 1 family.</text>
</comment>